<evidence type="ECO:0000313" key="3">
    <source>
        <dbReference type="EMBL" id="PSR97522.1"/>
    </source>
</evidence>
<name>A0A2T3AH69_9PEZI</name>
<evidence type="ECO:0000313" key="4">
    <source>
        <dbReference type="Proteomes" id="UP000241462"/>
    </source>
</evidence>
<dbReference type="EMBL" id="KZ678390">
    <property type="protein sequence ID" value="PSR97522.1"/>
    <property type="molecule type" value="Genomic_DNA"/>
</dbReference>
<protein>
    <submittedName>
        <fullName evidence="3">Uncharacterized protein</fullName>
    </submittedName>
</protein>
<feature type="transmembrane region" description="Helical" evidence="2">
    <location>
        <begin position="115"/>
        <end position="136"/>
    </location>
</feature>
<gene>
    <name evidence="3" type="ORF">BD289DRAFT_425698</name>
</gene>
<reference evidence="3 4" key="1">
    <citation type="journal article" date="2018" name="Mycol. Prog.">
        <title>Coniella lustricola, a new species from submerged detritus.</title>
        <authorList>
            <person name="Raudabaugh D.B."/>
            <person name="Iturriaga T."/>
            <person name="Carver A."/>
            <person name="Mondo S."/>
            <person name="Pangilinan J."/>
            <person name="Lipzen A."/>
            <person name="He G."/>
            <person name="Amirebrahimi M."/>
            <person name="Grigoriev I.V."/>
            <person name="Miller A.N."/>
        </authorList>
    </citation>
    <scope>NUCLEOTIDE SEQUENCE [LARGE SCALE GENOMIC DNA]</scope>
    <source>
        <strain evidence="3 4">B22-T-1</strain>
    </source>
</reference>
<dbReference type="PANTHER" id="PTHR39605:SF1">
    <property type="entry name" value="MAJOR FACILITATOR SUPERFAMILY (MFS) PROFILE DOMAIN-CONTAINING PROTEIN"/>
    <property type="match status" value="1"/>
</dbReference>
<accession>A0A2T3AH69</accession>
<dbReference type="OrthoDB" id="2550114at2759"/>
<keyword evidence="4" id="KW-1185">Reference proteome</keyword>
<keyword evidence="2" id="KW-0472">Membrane</keyword>
<keyword evidence="2" id="KW-0812">Transmembrane</keyword>
<keyword evidence="2" id="KW-1133">Transmembrane helix</keyword>
<dbReference type="Proteomes" id="UP000241462">
    <property type="component" value="Unassembled WGS sequence"/>
</dbReference>
<dbReference type="STRING" id="2025994.A0A2T3AH69"/>
<evidence type="ECO:0000256" key="1">
    <source>
        <dbReference type="SAM" id="MobiDB-lite"/>
    </source>
</evidence>
<dbReference type="InParanoid" id="A0A2T3AH69"/>
<evidence type="ECO:0000256" key="2">
    <source>
        <dbReference type="SAM" id="Phobius"/>
    </source>
</evidence>
<dbReference type="PANTHER" id="PTHR39605">
    <property type="entry name" value="MAJOR FACILITATOR SUPERFAMILY (MFS) PROFILE DOMAIN-CONTAINING PROTEIN"/>
    <property type="match status" value="1"/>
</dbReference>
<feature type="transmembrane region" description="Helical" evidence="2">
    <location>
        <begin position="53"/>
        <end position="72"/>
    </location>
</feature>
<sequence>MDAISSYSFASMAWLAAQSVPLVTWPNFISSLLTPNFQHANATEEYFARSLGLTQLALGLILVSLSGALPLASISETSADAASPYANAVVLISTLYHAAQAFYSYARFSGSDAGGYFIGALGSALLAAFGLWCLLFGGDRGHISRRTGADKRTSGFPFRNSEADKRKGKAL</sequence>
<feature type="region of interest" description="Disordered" evidence="1">
    <location>
        <begin position="147"/>
        <end position="171"/>
    </location>
</feature>
<organism evidence="3 4">
    <name type="scientific">Coniella lustricola</name>
    <dbReference type="NCBI Taxonomy" id="2025994"/>
    <lineage>
        <taxon>Eukaryota</taxon>
        <taxon>Fungi</taxon>
        <taxon>Dikarya</taxon>
        <taxon>Ascomycota</taxon>
        <taxon>Pezizomycotina</taxon>
        <taxon>Sordariomycetes</taxon>
        <taxon>Sordariomycetidae</taxon>
        <taxon>Diaporthales</taxon>
        <taxon>Schizoparmaceae</taxon>
        <taxon>Coniella</taxon>
    </lineage>
</organism>
<dbReference type="AlphaFoldDB" id="A0A2T3AH69"/>
<feature type="transmembrane region" description="Helical" evidence="2">
    <location>
        <begin position="12"/>
        <end position="33"/>
    </location>
</feature>
<proteinExistence type="predicted"/>
<feature type="transmembrane region" description="Helical" evidence="2">
    <location>
        <begin position="84"/>
        <end position="103"/>
    </location>
</feature>